<comment type="similarity">
    <text evidence="2">Belongs to the glycosyl hydrolase 18 family. Chitinase class V subfamily.</text>
</comment>
<evidence type="ECO:0000256" key="2">
    <source>
        <dbReference type="ARBA" id="ARBA00008682"/>
    </source>
</evidence>
<evidence type="ECO:0000256" key="3">
    <source>
        <dbReference type="ARBA" id="ARBA00012729"/>
    </source>
</evidence>
<feature type="domain" description="GH18" evidence="14">
    <location>
        <begin position="143"/>
        <end position="511"/>
    </location>
</feature>
<dbReference type="PANTHER" id="PTHR11177">
    <property type="entry name" value="CHITINASE"/>
    <property type="match status" value="1"/>
</dbReference>
<dbReference type="PROSITE" id="PS51910">
    <property type="entry name" value="GH18_2"/>
    <property type="match status" value="1"/>
</dbReference>
<feature type="chain" id="PRO_5041973117" description="chitinase" evidence="12">
    <location>
        <begin position="22"/>
        <end position="1742"/>
    </location>
</feature>
<gene>
    <name evidence="15" type="ORF">N7460_009493</name>
</gene>
<keyword evidence="16" id="KW-1185">Reference proteome</keyword>
<dbReference type="PROSITE" id="PS01095">
    <property type="entry name" value="GH18_1"/>
    <property type="match status" value="1"/>
</dbReference>
<name>A0AAD6N6Q3_PENCN</name>
<dbReference type="InterPro" id="IPR001002">
    <property type="entry name" value="Chitin-bd_1"/>
</dbReference>
<comment type="caution">
    <text evidence="15">The sequence shown here is derived from an EMBL/GenBank/DDBJ whole genome shotgun (WGS) entry which is preliminary data.</text>
</comment>
<dbReference type="Gene3D" id="3.20.20.80">
    <property type="entry name" value="Glycosidases"/>
    <property type="match status" value="1"/>
</dbReference>
<keyword evidence="8" id="KW-0624">Polysaccharide degradation</keyword>
<reference evidence="15" key="1">
    <citation type="journal article" date="2023" name="IMA Fungus">
        <title>Comparative genomic study of the Penicillium genus elucidates a diverse pangenome and 15 lateral gene transfer events.</title>
        <authorList>
            <person name="Petersen C."/>
            <person name="Sorensen T."/>
            <person name="Nielsen M.R."/>
            <person name="Sondergaard T.E."/>
            <person name="Sorensen J.L."/>
            <person name="Fitzpatrick D.A."/>
            <person name="Frisvad J.C."/>
            <person name="Nielsen K.L."/>
        </authorList>
    </citation>
    <scope>NUCLEOTIDE SEQUENCE</scope>
    <source>
        <strain evidence="15">IBT 15450</strain>
    </source>
</reference>
<keyword evidence="7 10" id="KW-0326">Glycosidase</keyword>
<comment type="catalytic activity">
    <reaction evidence="1">
        <text>Random endo-hydrolysis of N-acetyl-beta-D-glucosaminide (1-&gt;4)-beta-linkages in chitin and chitodextrins.</text>
        <dbReference type="EC" id="3.2.1.14"/>
    </reaction>
</comment>
<feature type="compositionally biased region" description="Acidic residues" evidence="11">
    <location>
        <begin position="1456"/>
        <end position="1484"/>
    </location>
</feature>
<evidence type="ECO:0000256" key="4">
    <source>
        <dbReference type="ARBA" id="ARBA00022801"/>
    </source>
</evidence>
<keyword evidence="9" id="KW-1015">Disulfide bond</keyword>
<dbReference type="InterPro" id="IPR050314">
    <property type="entry name" value="Glycosyl_Hydrlase_18"/>
</dbReference>
<evidence type="ECO:0000259" key="13">
    <source>
        <dbReference type="PROSITE" id="PS50941"/>
    </source>
</evidence>
<keyword evidence="5" id="KW-0146">Chitin degradation</keyword>
<evidence type="ECO:0000313" key="16">
    <source>
        <dbReference type="Proteomes" id="UP001219568"/>
    </source>
</evidence>
<dbReference type="GO" id="GO:0008061">
    <property type="term" value="F:chitin binding"/>
    <property type="evidence" value="ECO:0007669"/>
    <property type="project" value="UniProtKB-UniRule"/>
</dbReference>
<reference evidence="15" key="2">
    <citation type="submission" date="2023-01" db="EMBL/GenBank/DDBJ databases">
        <authorList>
            <person name="Petersen C."/>
        </authorList>
    </citation>
    <scope>NUCLEOTIDE SEQUENCE</scope>
    <source>
        <strain evidence="15">IBT 15450</strain>
    </source>
</reference>
<feature type="region of interest" description="Disordered" evidence="11">
    <location>
        <begin position="1454"/>
        <end position="1495"/>
    </location>
</feature>
<evidence type="ECO:0000259" key="14">
    <source>
        <dbReference type="PROSITE" id="PS51910"/>
    </source>
</evidence>
<dbReference type="InterPro" id="IPR001579">
    <property type="entry name" value="Glyco_hydro_18_chit_AS"/>
</dbReference>
<feature type="region of interest" description="Disordered" evidence="11">
    <location>
        <begin position="31"/>
        <end position="54"/>
    </location>
</feature>
<evidence type="ECO:0000256" key="11">
    <source>
        <dbReference type="SAM" id="MobiDB-lite"/>
    </source>
</evidence>
<feature type="disulfide bond" evidence="9">
    <location>
        <begin position="89"/>
        <end position="93"/>
    </location>
</feature>
<organism evidence="15 16">
    <name type="scientific">Penicillium canescens</name>
    <dbReference type="NCBI Taxonomy" id="5083"/>
    <lineage>
        <taxon>Eukaryota</taxon>
        <taxon>Fungi</taxon>
        <taxon>Dikarya</taxon>
        <taxon>Ascomycota</taxon>
        <taxon>Pezizomycotina</taxon>
        <taxon>Eurotiomycetes</taxon>
        <taxon>Eurotiomycetidae</taxon>
        <taxon>Eurotiales</taxon>
        <taxon>Aspergillaceae</taxon>
        <taxon>Penicillium</taxon>
    </lineage>
</organism>
<dbReference type="PROSITE" id="PS50941">
    <property type="entry name" value="CHIT_BIND_I_2"/>
    <property type="match status" value="1"/>
</dbReference>
<dbReference type="EMBL" id="JAQJZL010000010">
    <property type="protein sequence ID" value="KAJ6035318.1"/>
    <property type="molecule type" value="Genomic_DNA"/>
</dbReference>
<keyword evidence="12" id="KW-0732">Signal</keyword>
<accession>A0AAD6N6Q3</accession>
<dbReference type="GO" id="GO:0006032">
    <property type="term" value="P:chitin catabolic process"/>
    <property type="evidence" value="ECO:0007669"/>
    <property type="project" value="UniProtKB-KW"/>
</dbReference>
<dbReference type="InterPro" id="IPR011583">
    <property type="entry name" value="Chitinase_II/V-like_cat"/>
</dbReference>
<dbReference type="GO" id="GO:0008843">
    <property type="term" value="F:endochitinase activity"/>
    <property type="evidence" value="ECO:0007669"/>
    <property type="project" value="UniProtKB-EC"/>
</dbReference>
<dbReference type="EC" id="3.2.1.14" evidence="3"/>
<feature type="domain" description="Chitin-binding type-1" evidence="13">
    <location>
        <begin position="57"/>
        <end position="95"/>
    </location>
</feature>
<dbReference type="Pfam" id="PF00704">
    <property type="entry name" value="Glyco_hydro_18"/>
    <property type="match status" value="1"/>
</dbReference>
<dbReference type="InterPro" id="IPR029070">
    <property type="entry name" value="Chitinase_insertion_sf"/>
</dbReference>
<keyword evidence="4 10" id="KW-0378">Hydrolase</keyword>
<evidence type="ECO:0000256" key="9">
    <source>
        <dbReference type="PROSITE-ProRule" id="PRU00261"/>
    </source>
</evidence>
<feature type="disulfide bond" evidence="9">
    <location>
        <begin position="66"/>
        <end position="78"/>
    </location>
</feature>
<evidence type="ECO:0000256" key="8">
    <source>
        <dbReference type="ARBA" id="ARBA00023326"/>
    </source>
</evidence>
<dbReference type="Proteomes" id="UP001219568">
    <property type="component" value="Unassembled WGS sequence"/>
</dbReference>
<evidence type="ECO:0000256" key="1">
    <source>
        <dbReference type="ARBA" id="ARBA00000822"/>
    </source>
</evidence>
<dbReference type="SUPFAM" id="SSF54556">
    <property type="entry name" value="Chitinase insertion domain"/>
    <property type="match status" value="1"/>
</dbReference>
<comment type="caution">
    <text evidence="9">Lacks conserved residue(s) required for the propagation of feature annotation.</text>
</comment>
<sequence length="1742" mass="192950">MRYFPVTAFLLLSSFGASVSGLHGHHRHEALHHRSENAPVSKAKPIHLRRDDSSDQEHTCSSHRECDNGACCGQNNVCGFGPVYCGDGCRSNCDAKAECGQYAKVNGTTCPLNVCCRSLTFQGCQSNCGKVDRPASGVKDVRQNVIGYYEMWKADSGGGCGDSGIMLPEMIPVENLNQLNIAFLYIDPKDFTIADMEHVPDLLYTRLADTKTRNPDLKVWISLGGWAFNDPDQYPHLFSDIAASTAKTKMLAKGLLEFMNNYGFDGVDFDWEYPSADDRGGDPKDKSNYPLMLQRIKRFFSVHGGGKNFGISITVPTSYWYLRWFDLKALEEHLDSFNLMSYDLHGTWDGDNPIGSHVYSHTNLTEINLSLDLFWRNDVTPSKINLGLAFYGRTFELESSICNKPGCDFKGPGPKGECTHTEGILSYTEILMEMDNAGLSVGSGVTYDEKAAVYYFNYGDKGNNWLSFDDSVTFQRKIDLANDRGLGGIFVWALDQDDDNMHALKAVLGKNIVSTPLTQDGYGAFDLNKCYVTDCGKKCKSGDTTMTHLNQKNNKGCAEDSDDEHTWAGKSHTQRSFCCPAPTAPDSSTCHWRGEIDNGGICTSSCEPGEVTMVLDDSGDGDFQKGFFCDCGGKKAYCCPATNGQKAIQNCKLADEGKDCPSNRPQELTWVASTLQYGTSLSGTEQKLCCPDKPKYSNCGWHGEALTCHNNACPTGQIELTRWAGLHAKDGADKDKTPFIGCANGDKASFCCDPPVHGGSPFIPVPLENLFPGGKDFSSDLDVDFSEVIQNSPDEVGADEEGEGTDPNKSSFSWMVMVGEPEDVQSFSKRDGSHLQLFDCPNTHVDDFTTQHAKAVCLDDSSDSNCEHILKGGVEGTVVRLPSHCGPDEWVRAVSFERSHSGSIPEHLSKRAGAGAAIYDFHYDYNFDLLRRDGEEIHFRADMSTHPGYWKSLVADPHDSPSKRDASNWRHYDRRWWAEKDPHSWLKKFQNLLKTDKDGKEKVGLKKHYEYNECLLGASASCGNANATVKANVFGTLDTTMDMGMSLIGTLKNFGFTEAFTFFNQEDFNATMGVDFEAWAKMHFSSGYVPLGSFDSFGANYFIKGIFKVNPYFELEARVQADVGISADAQVGISLYHPRYWYFLPDTLADMPVESGSFDTDSKMGPVGTVGEIKANAGGNIAFSVKPSIGVDIGLYIPKKGDLASTNIKLSTTADFDFGVAATAGTSCAGIDLTLKAEVEAELSVKSGIEAWGKNEYTFNSPTMRQVYHDCIPFSSLAGRSEHAGFMTLPNSTKLESRALDAPKESKRQCAWSTSHISCPGRDDSSDDPDPDCDMSSLQTKMLYKRSEKEPMDYCKQDTRKDATQYEGFTTNGLQINFPTFPSSGDLVRKFGASNVVSYDGIKPDDCNNFDFGIVTTPKEPGKSKPRYDAEHVLEAQVLPQFFRYMTIKRSNVLSDDSDSDDDGDTEMGEADDDGDVEMGDADSDSNSNPYALEFNDPRQGYSGVINMCDYMKVWWAKNDDDKKAWSAHKFVASAYPGKDGRKWINSEEFVLLPAYINSAVKANYFGGNEETHKASLNRIIKKAEDKKQPDWGSALKYVKAHIYFYKYLGTPEVQKILVKQVNRVAHNMEQAEDTLLQQNIGGIQGYVDPKAPYRGQDFADEWRAYIKDRHAVVEQKSRKFVKEWASTLRSWNSASGTQNAKGIQSNKDIVEMFENMEKAVNSLPPWSINWDLKDSKGSPIM</sequence>
<evidence type="ECO:0000256" key="12">
    <source>
        <dbReference type="SAM" id="SignalP"/>
    </source>
</evidence>
<dbReference type="SUPFAM" id="SSF51445">
    <property type="entry name" value="(Trans)glycosidases"/>
    <property type="match status" value="1"/>
</dbReference>
<feature type="disulfide bond" evidence="9">
    <location>
        <begin position="71"/>
        <end position="85"/>
    </location>
</feature>
<dbReference type="GO" id="GO:0000272">
    <property type="term" value="P:polysaccharide catabolic process"/>
    <property type="evidence" value="ECO:0007669"/>
    <property type="project" value="UniProtKB-KW"/>
</dbReference>
<keyword evidence="9" id="KW-0147">Chitin-binding</keyword>
<protein>
    <recommendedName>
        <fullName evidence="3">chitinase</fullName>
        <ecNumber evidence="3">3.2.1.14</ecNumber>
    </recommendedName>
</protein>
<evidence type="ECO:0000313" key="15">
    <source>
        <dbReference type="EMBL" id="KAJ6035318.1"/>
    </source>
</evidence>
<feature type="signal peptide" evidence="12">
    <location>
        <begin position="1"/>
        <end position="21"/>
    </location>
</feature>
<proteinExistence type="inferred from homology"/>
<dbReference type="PANTHER" id="PTHR11177:SF397">
    <property type="entry name" value="CHITINASE"/>
    <property type="match status" value="1"/>
</dbReference>
<dbReference type="InterPro" id="IPR001223">
    <property type="entry name" value="Glyco_hydro18_cat"/>
</dbReference>
<evidence type="ECO:0000256" key="10">
    <source>
        <dbReference type="RuleBase" id="RU000489"/>
    </source>
</evidence>
<evidence type="ECO:0000256" key="7">
    <source>
        <dbReference type="ARBA" id="ARBA00023295"/>
    </source>
</evidence>
<keyword evidence="6" id="KW-0119">Carbohydrate metabolism</keyword>
<dbReference type="InterPro" id="IPR017853">
    <property type="entry name" value="GH"/>
</dbReference>
<evidence type="ECO:0000256" key="5">
    <source>
        <dbReference type="ARBA" id="ARBA00023024"/>
    </source>
</evidence>
<dbReference type="Gene3D" id="3.10.50.10">
    <property type="match status" value="1"/>
</dbReference>
<dbReference type="SMART" id="SM00636">
    <property type="entry name" value="Glyco_18"/>
    <property type="match status" value="1"/>
</dbReference>
<evidence type="ECO:0000256" key="6">
    <source>
        <dbReference type="ARBA" id="ARBA00023277"/>
    </source>
</evidence>